<evidence type="ECO:0000313" key="2">
    <source>
        <dbReference type="Proteomes" id="UP001519654"/>
    </source>
</evidence>
<dbReference type="InterPro" id="IPR045732">
    <property type="entry name" value="DUF6086"/>
</dbReference>
<sequence length="115" mass="12258">MTEALAPTVELPCGVVDLEADEYAIDPVAFALFVDALVRQYLSSNHTIFKELLAGYLPAAVVMVERSGRTIAALTGPIERSAVAISLDVDAFEPEAGQRELIRLVTVASRAMPAA</sequence>
<organism evidence="1 2">
    <name type="scientific">Paractinoplanes bogorensis</name>
    <dbReference type="NCBI Taxonomy" id="1610840"/>
    <lineage>
        <taxon>Bacteria</taxon>
        <taxon>Bacillati</taxon>
        <taxon>Actinomycetota</taxon>
        <taxon>Actinomycetes</taxon>
        <taxon>Micromonosporales</taxon>
        <taxon>Micromonosporaceae</taxon>
        <taxon>Paractinoplanes</taxon>
    </lineage>
</organism>
<dbReference type="Proteomes" id="UP001519654">
    <property type="component" value="Unassembled WGS sequence"/>
</dbReference>
<evidence type="ECO:0000313" key="1">
    <source>
        <dbReference type="EMBL" id="MBU2666248.1"/>
    </source>
</evidence>
<reference evidence="1 2" key="1">
    <citation type="submission" date="2021-06" db="EMBL/GenBank/DDBJ databases">
        <title>Actinoplanes lichenicola sp. nov., and Actinoplanes ovalisporus sp. nov., isolated from lichen in Thailand.</title>
        <authorList>
            <person name="Saeng-In P."/>
            <person name="Kanchanasin P."/>
            <person name="Yuki M."/>
            <person name="Kudo T."/>
            <person name="Ohkuma M."/>
            <person name="Phongsopitanun W."/>
            <person name="Tanasupawat S."/>
        </authorList>
    </citation>
    <scope>NUCLEOTIDE SEQUENCE [LARGE SCALE GENOMIC DNA]</scope>
    <source>
        <strain evidence="1 2">NBRC 110975</strain>
    </source>
</reference>
<accession>A0ABS5YSB6</accession>
<dbReference type="EMBL" id="JAHKKG010000006">
    <property type="protein sequence ID" value="MBU2666248.1"/>
    <property type="molecule type" value="Genomic_DNA"/>
</dbReference>
<comment type="caution">
    <text evidence="1">The sequence shown here is derived from an EMBL/GenBank/DDBJ whole genome shotgun (WGS) entry which is preliminary data.</text>
</comment>
<protein>
    <submittedName>
        <fullName evidence="1">Uncharacterized protein</fullName>
    </submittedName>
</protein>
<dbReference type="Pfam" id="PF19564">
    <property type="entry name" value="DUF6086"/>
    <property type="match status" value="1"/>
</dbReference>
<gene>
    <name evidence="1" type="ORF">KOI35_22355</name>
</gene>
<proteinExistence type="predicted"/>
<keyword evidence="2" id="KW-1185">Reference proteome</keyword>
<name>A0ABS5YSB6_9ACTN</name>